<feature type="domain" description="Mammalian cell entry C-terminal" evidence="1">
    <location>
        <begin position="2"/>
        <end position="197"/>
    </location>
</feature>
<gene>
    <name evidence="2" type="ORF">AELLOGFF_01001</name>
</gene>
<name>A0A5S9QZB5_MYCVN</name>
<dbReference type="EMBL" id="CACSIP010000023">
    <property type="protein sequence ID" value="CAA0124467.1"/>
    <property type="molecule type" value="Genomic_DNA"/>
</dbReference>
<protein>
    <recommendedName>
        <fullName evidence="1">Mammalian cell entry C-terminal domain-containing protein</fullName>
    </recommendedName>
</protein>
<evidence type="ECO:0000259" key="1">
    <source>
        <dbReference type="Pfam" id="PF11887"/>
    </source>
</evidence>
<dbReference type="InterPro" id="IPR024516">
    <property type="entry name" value="Mce_C"/>
</dbReference>
<reference evidence="2 3" key="1">
    <citation type="submission" date="2019-11" db="EMBL/GenBank/DDBJ databases">
        <authorList>
            <person name="Holert J."/>
        </authorList>
    </citation>
    <scope>NUCLEOTIDE SEQUENCE [LARGE SCALE GENOMIC DNA]</scope>
    <source>
        <strain evidence="2">BC8_1</strain>
    </source>
</reference>
<dbReference type="Proteomes" id="UP000430146">
    <property type="component" value="Unassembled WGS sequence"/>
</dbReference>
<organism evidence="2 3">
    <name type="scientific">Mycolicibacterium vanbaalenii</name>
    <name type="common">Mycobacterium vanbaalenii</name>
    <dbReference type="NCBI Taxonomy" id="110539"/>
    <lineage>
        <taxon>Bacteria</taxon>
        <taxon>Bacillati</taxon>
        <taxon>Actinomycetota</taxon>
        <taxon>Actinomycetes</taxon>
        <taxon>Mycobacteriales</taxon>
        <taxon>Mycobacteriaceae</taxon>
        <taxon>Mycolicibacterium</taxon>
    </lineage>
</organism>
<sequence length="263" mass="27654">MVEANTVFERLTDVLDGIDPAKLNQILGAVASALNGNGEKVGQSLSELNELLGVLEPSLPNLSHDIDASVPMLTAYADAAPDLMNAIDNTSQISRTITDQQQHLDKFLVSAIGLADEGNAVIGGNRDALAGLLQLLIPTTEVLSKYHEGLGCSLKGLIPFANMTPSPVPGAMIAAGLTLGTERYRYPQDLPKVAAKGRSYCAELGLPEIKPGDRPPIIIGDVGSNPTKYGNQGILLNSDALKQWLFGPIPGPPRNTSQIGMPG</sequence>
<dbReference type="PANTHER" id="PTHR33371:SF19">
    <property type="entry name" value="MCE-FAMILY PROTEIN MCE4A"/>
    <property type="match status" value="1"/>
</dbReference>
<evidence type="ECO:0000313" key="3">
    <source>
        <dbReference type="Proteomes" id="UP000430146"/>
    </source>
</evidence>
<accession>A0A5S9QZB5</accession>
<dbReference type="AlphaFoldDB" id="A0A5S9QZB5"/>
<proteinExistence type="predicted"/>
<dbReference type="InterPro" id="IPR052336">
    <property type="entry name" value="MlaD_Phospholipid_Transporter"/>
</dbReference>
<dbReference type="PANTHER" id="PTHR33371">
    <property type="entry name" value="INTERMEMBRANE PHOSPHOLIPID TRANSPORT SYSTEM BINDING PROTEIN MLAD-RELATED"/>
    <property type="match status" value="1"/>
</dbReference>
<dbReference type="GO" id="GO:0005576">
    <property type="term" value="C:extracellular region"/>
    <property type="evidence" value="ECO:0007669"/>
    <property type="project" value="TreeGrafter"/>
</dbReference>
<keyword evidence="3" id="KW-1185">Reference proteome</keyword>
<dbReference type="GO" id="GO:0051701">
    <property type="term" value="P:biological process involved in interaction with host"/>
    <property type="evidence" value="ECO:0007669"/>
    <property type="project" value="TreeGrafter"/>
</dbReference>
<dbReference type="Pfam" id="PF11887">
    <property type="entry name" value="Mce4_CUP1"/>
    <property type="match status" value="1"/>
</dbReference>
<evidence type="ECO:0000313" key="2">
    <source>
        <dbReference type="EMBL" id="CAA0124467.1"/>
    </source>
</evidence>